<evidence type="ECO:0000259" key="12">
    <source>
        <dbReference type="Pfam" id="PF07732"/>
    </source>
</evidence>
<dbReference type="Proteomes" id="UP000236732">
    <property type="component" value="Unassembled WGS sequence"/>
</dbReference>
<dbReference type="PANTHER" id="PTHR48267">
    <property type="entry name" value="CUPREDOXIN SUPERFAMILY PROTEIN"/>
    <property type="match status" value="1"/>
</dbReference>
<dbReference type="OrthoDB" id="345021at2"/>
<dbReference type="PROSITE" id="PS00080">
    <property type="entry name" value="MULTICOPPER_OXIDASE2"/>
    <property type="match status" value="1"/>
</dbReference>
<dbReference type="Gene3D" id="2.60.40.420">
    <property type="entry name" value="Cupredoxins - blue copper proteins"/>
    <property type="match status" value="4"/>
</dbReference>
<feature type="compositionally biased region" description="Low complexity" evidence="10">
    <location>
        <begin position="1"/>
        <end position="11"/>
    </location>
</feature>
<feature type="domain" description="Plastocyanin-like" evidence="11">
    <location>
        <begin position="437"/>
        <end position="545"/>
    </location>
</feature>
<dbReference type="InterPro" id="IPR002355">
    <property type="entry name" value="Cu_oxidase_Cu_BS"/>
</dbReference>
<dbReference type="InterPro" id="IPR011706">
    <property type="entry name" value="Cu-oxidase_C"/>
</dbReference>
<dbReference type="AlphaFoldDB" id="A0A1H6ETD2"/>
<evidence type="ECO:0000256" key="1">
    <source>
        <dbReference type="ARBA" id="ARBA00010609"/>
    </source>
</evidence>
<comment type="catalytic activity">
    <reaction evidence="9">
        <text>4 Cu(+) + O2 + 4 H(+) = 4 Cu(2+) + 2 H2O</text>
        <dbReference type="Rhea" id="RHEA:30083"/>
        <dbReference type="ChEBI" id="CHEBI:15377"/>
        <dbReference type="ChEBI" id="CHEBI:15378"/>
        <dbReference type="ChEBI" id="CHEBI:15379"/>
        <dbReference type="ChEBI" id="CHEBI:29036"/>
        <dbReference type="ChEBI" id="CHEBI:49552"/>
        <dbReference type="EC" id="1.16.3.4"/>
    </reaction>
    <physiologicalReaction direction="left-to-right" evidence="9">
        <dbReference type="Rhea" id="RHEA:30084"/>
    </physiologicalReaction>
</comment>
<evidence type="ECO:0000256" key="8">
    <source>
        <dbReference type="ARBA" id="ARBA00043090"/>
    </source>
</evidence>
<protein>
    <recommendedName>
        <fullName evidence="6">Multicopper oxidase CueO</fullName>
        <ecNumber evidence="5">1.16.3.4</ecNumber>
    </recommendedName>
    <alternativeName>
        <fullName evidence="7">Copper efflux oxidase</fullName>
    </alternativeName>
    <alternativeName>
        <fullName evidence="8">Cuprous oxidase</fullName>
    </alternativeName>
</protein>
<organism evidence="13 14">
    <name type="scientific">Nonomuraea solani</name>
    <dbReference type="NCBI Taxonomy" id="1144553"/>
    <lineage>
        <taxon>Bacteria</taxon>
        <taxon>Bacillati</taxon>
        <taxon>Actinomycetota</taxon>
        <taxon>Actinomycetes</taxon>
        <taxon>Streptosporangiales</taxon>
        <taxon>Streptosporangiaceae</taxon>
        <taxon>Nonomuraea</taxon>
    </lineage>
</organism>
<dbReference type="GO" id="GO:0016491">
    <property type="term" value="F:oxidoreductase activity"/>
    <property type="evidence" value="ECO:0007669"/>
    <property type="project" value="UniProtKB-KW"/>
</dbReference>
<keyword evidence="13" id="KW-0167">Capsid protein</keyword>
<keyword evidence="3" id="KW-0479">Metal-binding</keyword>
<keyword evidence="14" id="KW-1185">Reference proteome</keyword>
<evidence type="ECO:0000259" key="11">
    <source>
        <dbReference type="Pfam" id="PF07731"/>
    </source>
</evidence>
<feature type="region of interest" description="Disordered" evidence="10">
    <location>
        <begin position="1"/>
        <end position="26"/>
    </location>
</feature>
<sequence>MPGQTGDVPGPTGIPPGPTGDVPGPTGVLSRRAFLGLAGGAGVVLAAGLAGPRLLSAGAQGTGELLRSGIPLPEPFRVPLPIPRVLRPYTKDGTDRYTITQREATAEIIPGVRTPIWGYDGTFPGPTIESRRDRTAVIHHRNELPVPTVVHLHGGRTPADSDGYPTDLVLPAAGWDDGHSGHGMHDARARIAQGSRDYLFPMRQRAATLWYHDHRMDFTGPAVYRGLAGFHLIRDDEEEALDLPAGDRELPLMIADRAFDEHGAFAYPSLDPTLRTTPGVTEAYVEGVFGDVILVNGAPWPIHEVAAARYRLRVLNASNARRYDLALDPPPPGGGGFVQIGSDLGLLDAPRSHDHLPIGPAERYDVVVDFGRYPVGAQVTLVNRLGTGPTARVMRFVVARRAPDESRIPPKLSDLAPPSRSQATTVREFAFRGGHVHGRAGWVIGGEPFAPDRMSARPRLGDVEIWRFVADVHHPVHLHLVGFHILSRGGRPPGPFDGGLKDTVDLSPGQSVEVIARFDGYRGRYVFHCHNAEHEDMAMMANFEVI</sequence>
<evidence type="ECO:0000256" key="2">
    <source>
        <dbReference type="ARBA" id="ARBA00011245"/>
    </source>
</evidence>
<evidence type="ECO:0000256" key="7">
    <source>
        <dbReference type="ARBA" id="ARBA00042896"/>
    </source>
</evidence>
<evidence type="ECO:0000256" key="4">
    <source>
        <dbReference type="ARBA" id="ARBA00023002"/>
    </source>
</evidence>
<dbReference type="InterPro" id="IPR006311">
    <property type="entry name" value="TAT_signal"/>
</dbReference>
<evidence type="ECO:0000256" key="5">
    <source>
        <dbReference type="ARBA" id="ARBA00038978"/>
    </source>
</evidence>
<dbReference type="GO" id="GO:0005507">
    <property type="term" value="F:copper ion binding"/>
    <property type="evidence" value="ECO:0007669"/>
    <property type="project" value="InterPro"/>
</dbReference>
<comment type="similarity">
    <text evidence="1">Belongs to the multicopper oxidase family.</text>
</comment>
<accession>A0A1H6ETD2</accession>
<evidence type="ECO:0000256" key="6">
    <source>
        <dbReference type="ARBA" id="ARBA00041027"/>
    </source>
</evidence>
<evidence type="ECO:0000256" key="10">
    <source>
        <dbReference type="SAM" id="MobiDB-lite"/>
    </source>
</evidence>
<dbReference type="InterPro" id="IPR008972">
    <property type="entry name" value="Cupredoxin"/>
</dbReference>
<dbReference type="PROSITE" id="PS51318">
    <property type="entry name" value="TAT"/>
    <property type="match status" value="1"/>
</dbReference>
<evidence type="ECO:0000256" key="9">
    <source>
        <dbReference type="ARBA" id="ARBA00048092"/>
    </source>
</evidence>
<keyword evidence="13" id="KW-0946">Virion</keyword>
<dbReference type="InterPro" id="IPR011707">
    <property type="entry name" value="Cu-oxidase-like_N"/>
</dbReference>
<dbReference type="SUPFAM" id="SSF49503">
    <property type="entry name" value="Cupredoxins"/>
    <property type="match status" value="3"/>
</dbReference>
<dbReference type="EC" id="1.16.3.4" evidence="5"/>
<feature type="domain" description="Plastocyanin-like" evidence="12">
    <location>
        <begin position="104"/>
        <end position="237"/>
    </location>
</feature>
<proteinExistence type="inferred from homology"/>
<dbReference type="Pfam" id="PF07731">
    <property type="entry name" value="Cu-oxidase_2"/>
    <property type="match status" value="1"/>
</dbReference>
<gene>
    <name evidence="13" type="ORF">SAMN05444920_11948</name>
</gene>
<dbReference type="PANTHER" id="PTHR48267:SF1">
    <property type="entry name" value="BILIRUBIN OXIDASE"/>
    <property type="match status" value="1"/>
</dbReference>
<dbReference type="EMBL" id="FNVT01000019">
    <property type="protein sequence ID" value="SEH01118.1"/>
    <property type="molecule type" value="Genomic_DNA"/>
</dbReference>
<evidence type="ECO:0000313" key="14">
    <source>
        <dbReference type="Proteomes" id="UP000236732"/>
    </source>
</evidence>
<keyword evidence="4" id="KW-0560">Oxidoreductase</keyword>
<evidence type="ECO:0000256" key="3">
    <source>
        <dbReference type="ARBA" id="ARBA00022723"/>
    </source>
</evidence>
<evidence type="ECO:0000313" key="13">
    <source>
        <dbReference type="EMBL" id="SEH01118.1"/>
    </source>
</evidence>
<dbReference type="InterPro" id="IPR045087">
    <property type="entry name" value="Cu-oxidase_fam"/>
</dbReference>
<name>A0A1H6ETD2_9ACTN</name>
<reference evidence="13 14" key="1">
    <citation type="submission" date="2016-10" db="EMBL/GenBank/DDBJ databases">
        <authorList>
            <person name="de Groot N.N."/>
        </authorList>
    </citation>
    <scope>NUCLEOTIDE SEQUENCE [LARGE SCALE GENOMIC DNA]</scope>
    <source>
        <strain evidence="13 14">CGMCC 4.7037</strain>
    </source>
</reference>
<comment type="subunit">
    <text evidence="2">Monomer.</text>
</comment>
<dbReference type="Pfam" id="PF07732">
    <property type="entry name" value="Cu-oxidase_3"/>
    <property type="match status" value="1"/>
</dbReference>